<dbReference type="InterPro" id="IPR009851">
    <property type="entry name" value="Mod_r"/>
</dbReference>
<evidence type="ECO:0000256" key="3">
    <source>
        <dbReference type="ARBA" id="ARBA00022448"/>
    </source>
</evidence>
<evidence type="ECO:0000256" key="6">
    <source>
        <dbReference type="PROSITE-ProRule" id="PRU00646"/>
    </source>
</evidence>
<reference evidence="8" key="1">
    <citation type="submission" date="2022-10" db="EMBL/GenBank/DDBJ databases">
        <authorList>
            <person name="Hyden B.L."/>
            <person name="Feng K."/>
            <person name="Yates T."/>
            <person name="Jawdy S."/>
            <person name="Smart L.B."/>
            <person name="Muchero W."/>
        </authorList>
    </citation>
    <scope>NUCLEOTIDE SEQUENCE</scope>
    <source>
        <tissue evidence="8">Shoot tip</tissue>
    </source>
</reference>
<dbReference type="Pfam" id="PF07200">
    <property type="entry name" value="Mod_r"/>
    <property type="match status" value="1"/>
</dbReference>
<keyword evidence="9" id="KW-1185">Reference proteome</keyword>
<comment type="subcellular location">
    <subcellularLocation>
        <location evidence="1">Endosome</location>
    </subcellularLocation>
</comment>
<feature type="domain" description="VPS37 C-terminal" evidence="7">
    <location>
        <begin position="1"/>
        <end position="52"/>
    </location>
</feature>
<dbReference type="PANTHER" id="PTHR13678:SF2">
    <property type="entry name" value="VACUOLAR PROTEIN SORTING-ASSOCIATED PROTEIN 37A"/>
    <property type="match status" value="1"/>
</dbReference>
<evidence type="ECO:0000259" key="7">
    <source>
        <dbReference type="PROSITE" id="PS51314"/>
    </source>
</evidence>
<dbReference type="SUPFAM" id="SSF140111">
    <property type="entry name" value="Endosomal sorting complex assembly domain"/>
    <property type="match status" value="1"/>
</dbReference>
<keyword evidence="3 6" id="KW-0813">Transport</keyword>
<evidence type="ECO:0000256" key="1">
    <source>
        <dbReference type="ARBA" id="ARBA00004177"/>
    </source>
</evidence>
<dbReference type="EMBL" id="JAPFFI010000027">
    <property type="protein sequence ID" value="KAJ6303654.1"/>
    <property type="molecule type" value="Genomic_DNA"/>
</dbReference>
<dbReference type="Gene3D" id="1.10.287.660">
    <property type="entry name" value="Helix hairpin bin"/>
    <property type="match status" value="1"/>
</dbReference>
<keyword evidence="5 6" id="KW-0653">Protein transport</keyword>
<reference evidence="8" key="2">
    <citation type="journal article" date="2023" name="Int. J. Mol. Sci.">
        <title>De Novo Assembly and Annotation of 11 Diverse Shrub Willow (Salix) Genomes Reveals Novel Gene Organization in Sex-Linked Regions.</title>
        <authorList>
            <person name="Hyden B."/>
            <person name="Feng K."/>
            <person name="Yates T.B."/>
            <person name="Jawdy S."/>
            <person name="Cereghino C."/>
            <person name="Smart L.B."/>
            <person name="Muchero W."/>
        </authorList>
    </citation>
    <scope>NUCLEOTIDE SEQUENCE</scope>
    <source>
        <tissue evidence="8">Shoot tip</tissue>
    </source>
</reference>
<evidence type="ECO:0000256" key="5">
    <source>
        <dbReference type="ARBA" id="ARBA00022927"/>
    </source>
</evidence>
<keyword evidence="4" id="KW-0967">Endosome</keyword>
<evidence type="ECO:0000256" key="2">
    <source>
        <dbReference type="ARBA" id="ARBA00007617"/>
    </source>
</evidence>
<evidence type="ECO:0000313" key="9">
    <source>
        <dbReference type="Proteomes" id="UP001141253"/>
    </source>
</evidence>
<name>A0ABQ8ZPM7_9ROSI</name>
<dbReference type="PROSITE" id="PS51314">
    <property type="entry name" value="VPS37_C"/>
    <property type="match status" value="1"/>
</dbReference>
<dbReference type="PANTHER" id="PTHR13678">
    <property type="entry name" value="VACUOLAR PROTEIN SORTING-ASSOCIATED PROTEIN 37"/>
    <property type="match status" value="1"/>
</dbReference>
<accession>A0ABQ8ZPM7</accession>
<sequence length="52" mass="6055">MNETEEESEAFHRQFLHKEIDPGAFVQKYKKLRTTYHKRALIHLAAKASPTG</sequence>
<dbReference type="InterPro" id="IPR029012">
    <property type="entry name" value="Helix_hairpin_bin_sf"/>
</dbReference>
<protein>
    <recommendedName>
        <fullName evidence="7">VPS37 C-terminal domain-containing protein</fullName>
    </recommendedName>
</protein>
<proteinExistence type="inferred from homology"/>
<dbReference type="InterPro" id="IPR037202">
    <property type="entry name" value="ESCRT_assembly_dom"/>
</dbReference>
<comment type="similarity">
    <text evidence="2">Belongs to the VPS37 family.</text>
</comment>
<dbReference type="Proteomes" id="UP001141253">
    <property type="component" value="Chromosome 16"/>
</dbReference>
<evidence type="ECO:0000256" key="4">
    <source>
        <dbReference type="ARBA" id="ARBA00022753"/>
    </source>
</evidence>
<evidence type="ECO:0000313" key="8">
    <source>
        <dbReference type="EMBL" id="KAJ6303654.1"/>
    </source>
</evidence>
<organism evidence="8 9">
    <name type="scientific">Salix suchowensis</name>
    <dbReference type="NCBI Taxonomy" id="1278906"/>
    <lineage>
        <taxon>Eukaryota</taxon>
        <taxon>Viridiplantae</taxon>
        <taxon>Streptophyta</taxon>
        <taxon>Embryophyta</taxon>
        <taxon>Tracheophyta</taxon>
        <taxon>Spermatophyta</taxon>
        <taxon>Magnoliopsida</taxon>
        <taxon>eudicotyledons</taxon>
        <taxon>Gunneridae</taxon>
        <taxon>Pentapetalae</taxon>
        <taxon>rosids</taxon>
        <taxon>fabids</taxon>
        <taxon>Malpighiales</taxon>
        <taxon>Salicaceae</taxon>
        <taxon>Saliceae</taxon>
        <taxon>Salix</taxon>
    </lineage>
</organism>
<comment type="caution">
    <text evidence="8">The sequence shown here is derived from an EMBL/GenBank/DDBJ whole genome shotgun (WGS) entry which is preliminary data.</text>
</comment>
<gene>
    <name evidence="8" type="ORF">OIU77_017518</name>
</gene>